<reference evidence="2 3" key="1">
    <citation type="submission" date="2023-08" db="EMBL/GenBank/DDBJ databases">
        <title>Oxalobacteraceae gen .nov., isolated from river sludge outside the plant.</title>
        <authorList>
            <person name="Zhao S.Y."/>
        </authorList>
    </citation>
    <scope>NUCLEOTIDE SEQUENCE [LARGE SCALE GENOMIC DNA]</scope>
    <source>
        <strain evidence="2 3">R-40</strain>
    </source>
</reference>
<dbReference type="Proteomes" id="UP001225596">
    <property type="component" value="Unassembled WGS sequence"/>
</dbReference>
<evidence type="ECO:0000313" key="3">
    <source>
        <dbReference type="Proteomes" id="UP001225596"/>
    </source>
</evidence>
<organism evidence="2 3">
    <name type="scientific">Keguizhuia sedimenti</name>
    <dbReference type="NCBI Taxonomy" id="3064264"/>
    <lineage>
        <taxon>Bacteria</taxon>
        <taxon>Pseudomonadati</taxon>
        <taxon>Pseudomonadota</taxon>
        <taxon>Betaproteobacteria</taxon>
        <taxon>Burkholderiales</taxon>
        <taxon>Oxalobacteraceae</taxon>
        <taxon>Keguizhuia</taxon>
    </lineage>
</organism>
<dbReference type="InterPro" id="IPR022064">
    <property type="entry name" value="DUF3619"/>
</dbReference>
<keyword evidence="3" id="KW-1185">Reference proteome</keyword>
<name>A0ABU1BMG0_9BURK</name>
<dbReference type="Pfam" id="PF12279">
    <property type="entry name" value="DUF3619"/>
    <property type="match status" value="1"/>
</dbReference>
<dbReference type="RefSeq" id="WP_338436138.1">
    <property type="nucleotide sequence ID" value="NZ_JAUYVH010000003.1"/>
</dbReference>
<feature type="transmembrane region" description="Helical" evidence="1">
    <location>
        <begin position="71"/>
        <end position="92"/>
    </location>
</feature>
<evidence type="ECO:0000313" key="2">
    <source>
        <dbReference type="EMBL" id="MDQ9170208.1"/>
    </source>
</evidence>
<accession>A0ABU1BMG0</accession>
<evidence type="ECO:0000256" key="1">
    <source>
        <dbReference type="SAM" id="Phobius"/>
    </source>
</evidence>
<keyword evidence="1" id="KW-0472">Membrane</keyword>
<proteinExistence type="predicted"/>
<keyword evidence="1" id="KW-0812">Transmembrane</keyword>
<protein>
    <submittedName>
        <fullName evidence="2">DUF3619 family protein</fullName>
    </submittedName>
</protein>
<sequence length="134" mass="15105">MNTKELNYAYKIRRALDESLEQIPPSTLQGLEAARKKALSAQKRSSPLRQFFMNRATAGHLQHFVRDPLTWITRASFVLPAIIVAAGLIGIYQFEQQERITEIAEIDALVLADELPLDAYVDRGFGAYLAERGE</sequence>
<dbReference type="EMBL" id="JAUYVH010000003">
    <property type="protein sequence ID" value="MDQ9170208.1"/>
    <property type="molecule type" value="Genomic_DNA"/>
</dbReference>
<gene>
    <name evidence="2" type="ORF">Q8A64_07245</name>
</gene>
<keyword evidence="1" id="KW-1133">Transmembrane helix</keyword>
<comment type="caution">
    <text evidence="2">The sequence shown here is derived from an EMBL/GenBank/DDBJ whole genome shotgun (WGS) entry which is preliminary data.</text>
</comment>